<evidence type="ECO:0000256" key="2">
    <source>
        <dbReference type="ARBA" id="ARBA00022630"/>
    </source>
</evidence>
<keyword evidence="5" id="KW-0560">Oxidoreductase</keyword>
<keyword evidence="8" id="KW-1185">Reference proteome</keyword>
<dbReference type="PANTHER" id="PTHR43872:SF1">
    <property type="entry name" value="MONOOXYGENASE, PUTATIVE (AFU_ORTHOLOGUE AFUA_8G02570)-RELATED"/>
    <property type="match status" value="1"/>
</dbReference>
<reference evidence="7" key="1">
    <citation type="journal article" date="2021" name="Nat. Commun.">
        <title>Genetic determinants of endophytism in the Arabidopsis root mycobiome.</title>
        <authorList>
            <person name="Mesny F."/>
            <person name="Miyauchi S."/>
            <person name="Thiergart T."/>
            <person name="Pickel B."/>
            <person name="Atanasova L."/>
            <person name="Karlsson M."/>
            <person name="Huettel B."/>
            <person name="Barry K.W."/>
            <person name="Haridas S."/>
            <person name="Chen C."/>
            <person name="Bauer D."/>
            <person name="Andreopoulos W."/>
            <person name="Pangilinan J."/>
            <person name="LaButti K."/>
            <person name="Riley R."/>
            <person name="Lipzen A."/>
            <person name="Clum A."/>
            <person name="Drula E."/>
            <person name="Henrissat B."/>
            <person name="Kohler A."/>
            <person name="Grigoriev I.V."/>
            <person name="Martin F.M."/>
            <person name="Hacquard S."/>
        </authorList>
    </citation>
    <scope>NUCLEOTIDE SEQUENCE</scope>
    <source>
        <strain evidence="7">MPI-SDFR-AT-0073</strain>
    </source>
</reference>
<comment type="cofactor">
    <cofactor evidence="1">
        <name>FAD</name>
        <dbReference type="ChEBI" id="CHEBI:57692"/>
    </cofactor>
</comment>
<gene>
    <name evidence="7" type="ORF">BKA67DRAFT_573965</name>
</gene>
<evidence type="ECO:0000256" key="6">
    <source>
        <dbReference type="ARBA" id="ARBA00023033"/>
    </source>
</evidence>
<dbReference type="GeneID" id="70132279"/>
<evidence type="ECO:0000256" key="5">
    <source>
        <dbReference type="ARBA" id="ARBA00023002"/>
    </source>
</evidence>
<dbReference type="Proteomes" id="UP000758603">
    <property type="component" value="Unassembled WGS sequence"/>
</dbReference>
<keyword evidence="3" id="KW-0274">FAD</keyword>
<evidence type="ECO:0000256" key="3">
    <source>
        <dbReference type="ARBA" id="ARBA00022827"/>
    </source>
</evidence>
<evidence type="ECO:0000256" key="4">
    <source>
        <dbReference type="ARBA" id="ARBA00022857"/>
    </source>
</evidence>
<accession>A0A9P8ZWT5</accession>
<dbReference type="InterPro" id="IPR036188">
    <property type="entry name" value="FAD/NAD-bd_sf"/>
</dbReference>
<dbReference type="GO" id="GO:0050661">
    <property type="term" value="F:NADP binding"/>
    <property type="evidence" value="ECO:0007669"/>
    <property type="project" value="InterPro"/>
</dbReference>
<comment type="caution">
    <text evidence="7">The sequence shown here is derived from an EMBL/GenBank/DDBJ whole genome shotgun (WGS) entry which is preliminary data.</text>
</comment>
<dbReference type="Pfam" id="PF00743">
    <property type="entry name" value="FMO-like"/>
    <property type="match status" value="1"/>
</dbReference>
<dbReference type="InterPro" id="IPR020946">
    <property type="entry name" value="Flavin_mOase-like"/>
</dbReference>
<sequence>MNMAPVEKSSTTLEYDLLIIGAGISGINCSYRLQTKLPRLKFAVLENRNDIGGTWDLFKYPGIRSDSDLFTFGFSWHPWPHPTPIAEGPLIVSYMKECVSIYGLDKYINLRHKVLSAEWSSKTRKWTLDVDNDGQRKAYKANFVVLGAGYYDYNQTLPVEIPGIERFQGKLIHPQFWPADYDYTDKKVVIVGSGATAITLLPNLAKKAAHVTMLQRSPSYIVASKQKPSGIIDLRRFCPQWLIDYYQRWWFLVFPQLFVIMCEWFPRLMKQTVQKETLKLLPSRIALKPHFEPSYYPWQQRLCFAPDGDFYKALHTPKADVVTSHIKTVTEDGIELEIGKKLDADLIVTATGLRMQFGGGIPLRIDGEPYDSAQKCMWNGAMLENAPNLFFMVGYVNNSWTLGADDTAFIICRLLKDMQKQNLHVAVPRIPGGSQMDRKSSWQLTSTYVRAAEEHLPSAGTKGPWRPRKNVINDYFHSRWGNITSGLHFVC</sequence>
<organism evidence="7 8">
    <name type="scientific">Truncatella angustata</name>
    <dbReference type="NCBI Taxonomy" id="152316"/>
    <lineage>
        <taxon>Eukaryota</taxon>
        <taxon>Fungi</taxon>
        <taxon>Dikarya</taxon>
        <taxon>Ascomycota</taxon>
        <taxon>Pezizomycotina</taxon>
        <taxon>Sordariomycetes</taxon>
        <taxon>Xylariomycetidae</taxon>
        <taxon>Amphisphaeriales</taxon>
        <taxon>Sporocadaceae</taxon>
        <taxon>Truncatella</taxon>
    </lineage>
</organism>
<dbReference type="OrthoDB" id="66881at2759"/>
<evidence type="ECO:0000313" key="8">
    <source>
        <dbReference type="Proteomes" id="UP000758603"/>
    </source>
</evidence>
<dbReference type="InterPro" id="IPR051820">
    <property type="entry name" value="FAD-binding_MO"/>
</dbReference>
<dbReference type="Gene3D" id="3.50.50.60">
    <property type="entry name" value="FAD/NAD(P)-binding domain"/>
    <property type="match status" value="2"/>
</dbReference>
<dbReference type="FunFam" id="3.50.50.60:FF:000228">
    <property type="entry name" value="FAD-containing monooxygenase EthA"/>
    <property type="match status" value="1"/>
</dbReference>
<dbReference type="SUPFAM" id="SSF51905">
    <property type="entry name" value="FAD/NAD(P)-binding domain"/>
    <property type="match status" value="2"/>
</dbReference>
<keyword evidence="4" id="KW-0521">NADP</keyword>
<protein>
    <submittedName>
        <fullName evidence="7">Monooxygenase flavin-binding family protein-like protein</fullName>
    </submittedName>
</protein>
<keyword evidence="6 7" id="KW-0503">Monooxygenase</keyword>
<dbReference type="RefSeq" id="XP_045956705.1">
    <property type="nucleotide sequence ID" value="XM_046103387.1"/>
</dbReference>
<name>A0A9P8ZWT5_9PEZI</name>
<proteinExistence type="predicted"/>
<evidence type="ECO:0000256" key="1">
    <source>
        <dbReference type="ARBA" id="ARBA00001974"/>
    </source>
</evidence>
<dbReference type="GO" id="GO:0050660">
    <property type="term" value="F:flavin adenine dinucleotide binding"/>
    <property type="evidence" value="ECO:0007669"/>
    <property type="project" value="InterPro"/>
</dbReference>
<dbReference type="EMBL" id="JAGPXC010000006">
    <property type="protein sequence ID" value="KAH6652427.1"/>
    <property type="molecule type" value="Genomic_DNA"/>
</dbReference>
<evidence type="ECO:0000313" key="7">
    <source>
        <dbReference type="EMBL" id="KAH6652427.1"/>
    </source>
</evidence>
<dbReference type="GO" id="GO:0004499">
    <property type="term" value="F:N,N-dimethylaniline monooxygenase activity"/>
    <property type="evidence" value="ECO:0007669"/>
    <property type="project" value="InterPro"/>
</dbReference>
<dbReference type="PANTHER" id="PTHR43872">
    <property type="entry name" value="MONOOXYGENASE, PUTATIVE (AFU_ORTHOLOGUE AFUA_8G02570)-RELATED"/>
    <property type="match status" value="1"/>
</dbReference>
<keyword evidence="2" id="KW-0285">Flavoprotein</keyword>
<dbReference type="AlphaFoldDB" id="A0A9P8ZWT5"/>